<keyword evidence="3 6" id="KW-0812">Transmembrane</keyword>
<dbReference type="Gene3D" id="1.20.1250.20">
    <property type="entry name" value="MFS general substrate transporter like domains"/>
    <property type="match status" value="1"/>
</dbReference>
<dbReference type="InterPro" id="IPR036259">
    <property type="entry name" value="MFS_trans_sf"/>
</dbReference>
<dbReference type="PANTHER" id="PTHR23513:SF6">
    <property type="entry name" value="MAJOR FACILITATOR SUPERFAMILY ASSOCIATED DOMAIN-CONTAINING PROTEIN"/>
    <property type="match status" value="1"/>
</dbReference>
<proteinExistence type="predicted"/>
<dbReference type="Proteomes" id="UP000285882">
    <property type="component" value="Chromosome"/>
</dbReference>
<feature type="transmembrane region" description="Helical" evidence="6">
    <location>
        <begin position="384"/>
        <end position="403"/>
    </location>
</feature>
<dbReference type="RefSeq" id="WP_128166617.1">
    <property type="nucleotide sequence ID" value="NZ_CP025688.1"/>
</dbReference>
<feature type="transmembrane region" description="Helical" evidence="6">
    <location>
        <begin position="178"/>
        <end position="195"/>
    </location>
</feature>
<evidence type="ECO:0000313" key="8">
    <source>
        <dbReference type="Proteomes" id="UP000285882"/>
    </source>
</evidence>
<dbReference type="InterPro" id="IPR011701">
    <property type="entry name" value="MFS"/>
</dbReference>
<feature type="transmembrane region" description="Helical" evidence="6">
    <location>
        <begin position="28"/>
        <end position="45"/>
    </location>
</feature>
<evidence type="ECO:0000313" key="7">
    <source>
        <dbReference type="EMBL" id="QAA22419.1"/>
    </source>
</evidence>
<dbReference type="EMBL" id="CP025688">
    <property type="protein sequence ID" value="QAA22419.1"/>
    <property type="molecule type" value="Genomic_DNA"/>
</dbReference>
<evidence type="ECO:0000256" key="5">
    <source>
        <dbReference type="ARBA" id="ARBA00023136"/>
    </source>
</evidence>
<keyword evidence="5 6" id="KW-0472">Membrane</keyword>
<accession>A0ABX5Q700</accession>
<feature type="transmembrane region" description="Helical" evidence="6">
    <location>
        <begin position="154"/>
        <end position="172"/>
    </location>
</feature>
<evidence type="ECO:0008006" key="9">
    <source>
        <dbReference type="Google" id="ProtNLM"/>
    </source>
</evidence>
<name>A0ABX5Q700_9BACL</name>
<feature type="transmembrane region" description="Helical" evidence="6">
    <location>
        <begin position="57"/>
        <end position="78"/>
    </location>
</feature>
<organism evidence="7 8">
    <name type="scientific">Sporolactobacillus terrae</name>
    <dbReference type="NCBI Taxonomy" id="269673"/>
    <lineage>
        <taxon>Bacteria</taxon>
        <taxon>Bacillati</taxon>
        <taxon>Bacillota</taxon>
        <taxon>Bacilli</taxon>
        <taxon>Bacillales</taxon>
        <taxon>Sporolactobacillaceae</taxon>
        <taxon>Sporolactobacillus</taxon>
    </lineage>
</organism>
<evidence type="ECO:0000256" key="4">
    <source>
        <dbReference type="ARBA" id="ARBA00022989"/>
    </source>
</evidence>
<feature type="transmembrane region" description="Helical" evidence="6">
    <location>
        <begin position="112"/>
        <end position="133"/>
    </location>
</feature>
<keyword evidence="2" id="KW-1003">Cell membrane</keyword>
<reference evidence="7 8" key="1">
    <citation type="submission" date="2018-01" db="EMBL/GenBank/DDBJ databases">
        <title>Complete genome sequencing of Sporolactobacillus terrae DLG3.</title>
        <authorList>
            <person name="Nam Y.-D."/>
            <person name="Kang J."/>
            <person name="Chung W.-H."/>
        </authorList>
    </citation>
    <scope>NUCLEOTIDE SEQUENCE [LARGE SCALE GENOMIC DNA]</scope>
    <source>
        <strain evidence="7 8">DLG3</strain>
    </source>
</reference>
<comment type="subcellular location">
    <subcellularLocation>
        <location evidence="1">Cell membrane</location>
        <topology evidence="1">Multi-pass membrane protein</topology>
    </subcellularLocation>
</comment>
<feature type="transmembrane region" description="Helical" evidence="6">
    <location>
        <begin position="296"/>
        <end position="313"/>
    </location>
</feature>
<keyword evidence="4 6" id="KW-1133">Transmembrane helix</keyword>
<dbReference type="PANTHER" id="PTHR23513">
    <property type="entry name" value="INTEGRAL MEMBRANE EFFLUX PROTEIN-RELATED"/>
    <property type="match status" value="1"/>
</dbReference>
<dbReference type="SUPFAM" id="SSF103473">
    <property type="entry name" value="MFS general substrate transporter"/>
    <property type="match status" value="1"/>
</dbReference>
<dbReference type="Pfam" id="PF07690">
    <property type="entry name" value="MFS_1"/>
    <property type="match status" value="1"/>
</dbReference>
<keyword evidence="8" id="KW-1185">Reference proteome</keyword>
<evidence type="ECO:0000256" key="6">
    <source>
        <dbReference type="SAM" id="Phobius"/>
    </source>
</evidence>
<feature type="transmembrane region" description="Helical" evidence="6">
    <location>
        <begin position="229"/>
        <end position="248"/>
    </location>
</feature>
<sequence length="418" mass="46972">MNRIRDSWANWKSTLKNKNMRAFTLSRSMSRLVTNIIPIVIPWQILKIEHSSSSLLAYYLTIYTLFLAIGSILSGFFIDRYGPKLSLLFCEVFRSLIAVMTPLGLLTSYGGSFLLGAILGFFGGAASIATNVIPKRILTNSEIPHGVATLQSSGQFIFLIIPFISGAVLSNINSYSLWYLIGLFYLFASFPLLLIKEKNVKDDRVIINKKSRGSIEEVKESMQLLFHNSYIHVFIIASIVIGITMTGIQDVIVPHELINSMHVNSYVYGMVTPIWQYGLLAGSLLLGIFPPKKLRVFIYSSIMFSFTIIFFIFPSEILFIIGLIFLGILMSYQRSTSIVFLNQTVPGNVLGKISGILDFIDFVFQPLSLWLANLAIVYNLINTYEMACIAIIIVPLIFLLGRVNTLKFTNEEKSNFPK</sequence>
<gene>
    <name evidence="7" type="ORF">C0674_07140</name>
</gene>
<feature type="transmembrane region" description="Helical" evidence="6">
    <location>
        <begin position="268"/>
        <end position="289"/>
    </location>
</feature>
<feature type="transmembrane region" description="Helical" evidence="6">
    <location>
        <begin position="85"/>
        <end position="106"/>
    </location>
</feature>
<evidence type="ECO:0000256" key="1">
    <source>
        <dbReference type="ARBA" id="ARBA00004651"/>
    </source>
</evidence>
<protein>
    <recommendedName>
        <fullName evidence="9">MFS transporter</fullName>
    </recommendedName>
</protein>
<evidence type="ECO:0000256" key="2">
    <source>
        <dbReference type="ARBA" id="ARBA00022475"/>
    </source>
</evidence>
<evidence type="ECO:0000256" key="3">
    <source>
        <dbReference type="ARBA" id="ARBA00022692"/>
    </source>
</evidence>